<dbReference type="OrthoDB" id="432169at2759"/>
<evidence type="ECO:0000256" key="3">
    <source>
        <dbReference type="ARBA" id="ARBA00022630"/>
    </source>
</evidence>
<evidence type="ECO:0000313" key="8">
    <source>
        <dbReference type="EMBL" id="KAJ5068254.1"/>
    </source>
</evidence>
<comment type="caution">
    <text evidence="8">The sequence shown here is derived from an EMBL/GenBank/DDBJ whole genome shotgun (WGS) entry which is preliminary data.</text>
</comment>
<keyword evidence="5" id="KW-0560">Oxidoreductase</keyword>
<accession>A0A9Q0L9I7</accession>
<name>A0A9Q0L9I7_ANAIG</name>
<proteinExistence type="inferred from homology"/>
<dbReference type="SUPFAM" id="SSF55424">
    <property type="entry name" value="FAD/NAD-linked reductases, dimerisation (C-terminal) domain"/>
    <property type="match status" value="1"/>
</dbReference>
<feature type="domain" description="Rhodanese" evidence="7">
    <location>
        <begin position="495"/>
        <end position="577"/>
    </location>
</feature>
<dbReference type="InterPro" id="IPR016156">
    <property type="entry name" value="FAD/NAD-linked_Rdtase_dimer_sf"/>
</dbReference>
<dbReference type="SUPFAM" id="SSF51905">
    <property type="entry name" value="FAD/NAD(P)-binding domain"/>
    <property type="match status" value="1"/>
</dbReference>
<dbReference type="SUPFAM" id="SSF52821">
    <property type="entry name" value="Rhodanese/Cell cycle control phosphatase"/>
    <property type="match status" value="1"/>
</dbReference>
<dbReference type="Proteomes" id="UP001149090">
    <property type="component" value="Unassembled WGS sequence"/>
</dbReference>
<dbReference type="InterPro" id="IPR050260">
    <property type="entry name" value="FAD-bd_OxRdtase"/>
</dbReference>
<keyword evidence="4" id="KW-0274">FAD</keyword>
<dbReference type="SMART" id="SM00450">
    <property type="entry name" value="RHOD"/>
    <property type="match status" value="1"/>
</dbReference>
<dbReference type="PRINTS" id="PR00411">
    <property type="entry name" value="PNDRDTASEI"/>
</dbReference>
<dbReference type="GO" id="GO:0016491">
    <property type="term" value="F:oxidoreductase activity"/>
    <property type="evidence" value="ECO:0007669"/>
    <property type="project" value="UniProtKB-KW"/>
</dbReference>
<dbReference type="InterPro" id="IPR036188">
    <property type="entry name" value="FAD/NAD-bd_sf"/>
</dbReference>
<dbReference type="EMBL" id="JAPDFW010000118">
    <property type="protein sequence ID" value="KAJ5068254.1"/>
    <property type="molecule type" value="Genomic_DNA"/>
</dbReference>
<organism evidence="8 9">
    <name type="scientific">Anaeramoeba ignava</name>
    <name type="common">Anaerobic marine amoeba</name>
    <dbReference type="NCBI Taxonomy" id="1746090"/>
    <lineage>
        <taxon>Eukaryota</taxon>
        <taxon>Metamonada</taxon>
        <taxon>Anaeramoebidae</taxon>
        <taxon>Anaeramoeba</taxon>
    </lineage>
</organism>
<evidence type="ECO:0000313" key="9">
    <source>
        <dbReference type="Proteomes" id="UP001149090"/>
    </source>
</evidence>
<dbReference type="InterPro" id="IPR001763">
    <property type="entry name" value="Rhodanese-like_dom"/>
</dbReference>
<protein>
    <submittedName>
        <fullName evidence="8">Phage shock protein e-related protein</fullName>
    </submittedName>
</protein>
<dbReference type="Gene3D" id="3.50.50.60">
    <property type="entry name" value="FAD/NAD(P)-binding domain"/>
    <property type="match status" value="2"/>
</dbReference>
<dbReference type="AlphaFoldDB" id="A0A9Q0L9I7"/>
<dbReference type="PANTHER" id="PTHR43429">
    <property type="entry name" value="PYRIDINE NUCLEOTIDE-DISULFIDE OXIDOREDUCTASE DOMAIN-CONTAINING"/>
    <property type="match status" value="1"/>
</dbReference>
<sequence length="600" mass="66477">MLSSQILKPKRFDFSHLTRLFAQQAPKIVVVGGVAGGATAAAKARRINESAKITVFEKGPYPSFGNCGLPYYISNTIPTRGDLLLRTPAEFWDQFRVDMKVNHEVTKIDLNSKKVYVKDLDNKKEFSEEFDKLILSPGAKAIIPRNPTFRAKNLFPLKTIPDSELIKRYLQESETKNVVIVGASYIGMEVAENFHKLGMNVTVIDLLPNVFGLTMDIDISRKTQTLCEIKGIKFILNDGISHFETDARNRATEAVLQSGKKIPLDLGILSLGVFPDTAFLKDSGITLDDRGYIPIDDRCSTNHPDVYAAGDAVLSKSILTNTLDRFALAGPANKQGRVAGANAAGGNMRFRGSLGTAIISLFGYGIGRTGLTINQCKKLGIKYTVAETHLPYHVSYYPGFSIVSFVLIAEEKTGRILGAQAMGKEGVDKKIDTISTAISANMTVFDLEDLDLCYSPQFGKAKECVNQIGMVAANHIRGESTNITLDDFKEKMKKNKENIQVIDVRTPEEYQISHLPDALLVDFENKFRENMHKIDKNKEVIVHCLAGQRGYFALRVLRQHGFNNVKNITGGMRSMAKGCCGRGEFEEHSIIPFTRVEDDF</sequence>
<dbReference type="Pfam" id="PF07992">
    <property type="entry name" value="Pyr_redox_2"/>
    <property type="match status" value="1"/>
</dbReference>
<evidence type="ECO:0000256" key="1">
    <source>
        <dbReference type="ARBA" id="ARBA00001974"/>
    </source>
</evidence>
<keyword evidence="3" id="KW-0285">Flavoprotein</keyword>
<dbReference type="PANTHER" id="PTHR43429:SF1">
    <property type="entry name" value="NAD(P)H SULFUR OXIDOREDUCTASE (COA-DEPENDENT)"/>
    <property type="match status" value="1"/>
</dbReference>
<dbReference type="Pfam" id="PF00581">
    <property type="entry name" value="Rhodanese"/>
    <property type="match status" value="1"/>
</dbReference>
<dbReference type="PROSITE" id="PS50206">
    <property type="entry name" value="RHODANESE_3"/>
    <property type="match status" value="1"/>
</dbReference>
<dbReference type="OMA" id="YSPCAIP"/>
<evidence type="ECO:0000256" key="4">
    <source>
        <dbReference type="ARBA" id="ARBA00022827"/>
    </source>
</evidence>
<reference evidence="8" key="1">
    <citation type="submission" date="2022-10" db="EMBL/GenBank/DDBJ databases">
        <title>Novel sulphate-reducing endosymbionts in the free-living metamonad Anaeramoeba.</title>
        <authorList>
            <person name="Jerlstrom-Hultqvist J."/>
            <person name="Cepicka I."/>
            <person name="Gallot-Lavallee L."/>
            <person name="Salas-Leiva D."/>
            <person name="Curtis B.A."/>
            <person name="Zahonova K."/>
            <person name="Pipaliya S."/>
            <person name="Dacks J."/>
            <person name="Roger A.J."/>
        </authorList>
    </citation>
    <scope>NUCLEOTIDE SEQUENCE</scope>
    <source>
        <strain evidence="8">BMAN</strain>
    </source>
</reference>
<comment type="similarity">
    <text evidence="2">Belongs to the class-III pyridine nucleotide-disulfide oxidoreductase family.</text>
</comment>
<dbReference type="PRINTS" id="PR00368">
    <property type="entry name" value="FADPNR"/>
</dbReference>
<dbReference type="CDD" id="cd00158">
    <property type="entry name" value="RHOD"/>
    <property type="match status" value="1"/>
</dbReference>
<evidence type="ECO:0000259" key="7">
    <source>
        <dbReference type="PROSITE" id="PS50206"/>
    </source>
</evidence>
<keyword evidence="6" id="KW-0676">Redox-active center</keyword>
<dbReference type="Gene3D" id="3.40.250.10">
    <property type="entry name" value="Rhodanese-like domain"/>
    <property type="match status" value="1"/>
</dbReference>
<evidence type="ECO:0000256" key="2">
    <source>
        <dbReference type="ARBA" id="ARBA00009130"/>
    </source>
</evidence>
<evidence type="ECO:0000256" key="6">
    <source>
        <dbReference type="ARBA" id="ARBA00023284"/>
    </source>
</evidence>
<dbReference type="Pfam" id="PF02852">
    <property type="entry name" value="Pyr_redox_dim"/>
    <property type="match status" value="1"/>
</dbReference>
<comment type="cofactor">
    <cofactor evidence="1">
        <name>FAD</name>
        <dbReference type="ChEBI" id="CHEBI:57692"/>
    </cofactor>
</comment>
<evidence type="ECO:0000256" key="5">
    <source>
        <dbReference type="ARBA" id="ARBA00023002"/>
    </source>
</evidence>
<gene>
    <name evidence="8" type="ORF">M0811_12481</name>
</gene>
<dbReference type="InterPro" id="IPR036873">
    <property type="entry name" value="Rhodanese-like_dom_sf"/>
</dbReference>
<dbReference type="InterPro" id="IPR004099">
    <property type="entry name" value="Pyr_nucl-diS_OxRdtase_dimer"/>
</dbReference>
<keyword evidence="9" id="KW-1185">Reference proteome</keyword>
<dbReference type="InterPro" id="IPR023753">
    <property type="entry name" value="FAD/NAD-binding_dom"/>
</dbReference>